<comment type="caution">
    <text evidence="1">The sequence shown here is derived from an EMBL/GenBank/DDBJ whole genome shotgun (WGS) entry which is preliminary data.</text>
</comment>
<evidence type="ECO:0000313" key="1">
    <source>
        <dbReference type="EMBL" id="RRT37589.1"/>
    </source>
</evidence>
<name>A0A426XDN4_ENSVE</name>
<dbReference type="Proteomes" id="UP000287651">
    <property type="component" value="Unassembled WGS sequence"/>
</dbReference>
<reference evidence="1 2" key="1">
    <citation type="journal article" date="2014" name="Agronomy (Basel)">
        <title>A Draft Genome Sequence for Ensete ventricosum, the Drought-Tolerant Tree Against Hunger.</title>
        <authorList>
            <person name="Harrison J."/>
            <person name="Moore K.A."/>
            <person name="Paszkiewicz K."/>
            <person name="Jones T."/>
            <person name="Grant M."/>
            <person name="Ambacheew D."/>
            <person name="Muzemil S."/>
            <person name="Studholme D.J."/>
        </authorList>
    </citation>
    <scope>NUCLEOTIDE SEQUENCE [LARGE SCALE GENOMIC DNA]</scope>
</reference>
<accession>A0A426XDN4</accession>
<dbReference type="EMBL" id="AMZH03022119">
    <property type="protein sequence ID" value="RRT37589.1"/>
    <property type="molecule type" value="Genomic_DNA"/>
</dbReference>
<proteinExistence type="predicted"/>
<evidence type="ECO:0000313" key="2">
    <source>
        <dbReference type="Proteomes" id="UP000287651"/>
    </source>
</evidence>
<dbReference type="AlphaFoldDB" id="A0A426XDN4"/>
<organism evidence="1 2">
    <name type="scientific">Ensete ventricosum</name>
    <name type="common">Abyssinian banana</name>
    <name type="synonym">Musa ensete</name>
    <dbReference type="NCBI Taxonomy" id="4639"/>
    <lineage>
        <taxon>Eukaryota</taxon>
        <taxon>Viridiplantae</taxon>
        <taxon>Streptophyta</taxon>
        <taxon>Embryophyta</taxon>
        <taxon>Tracheophyta</taxon>
        <taxon>Spermatophyta</taxon>
        <taxon>Magnoliopsida</taxon>
        <taxon>Liliopsida</taxon>
        <taxon>Zingiberales</taxon>
        <taxon>Musaceae</taxon>
        <taxon>Ensete</taxon>
    </lineage>
</organism>
<gene>
    <name evidence="1" type="ORF">B296_00047578</name>
</gene>
<sequence length="82" mass="9258">MMQKAHVLEEWFKLLTSTLAAASDQPSATECMSNQNQEDVLTLFVPDKTMLSRALKSLLGVYECGNHQNIAQRFKKLAIIFL</sequence>
<protein>
    <submittedName>
        <fullName evidence="1">Uncharacterized protein</fullName>
    </submittedName>
</protein>